<evidence type="ECO:0008006" key="4">
    <source>
        <dbReference type="Google" id="ProtNLM"/>
    </source>
</evidence>
<protein>
    <recommendedName>
        <fullName evidence="4">P-type conjugative transfer protein TrbJ</fullName>
    </recommendedName>
</protein>
<reference evidence="2 3" key="1">
    <citation type="submission" date="2020-07" db="EMBL/GenBank/DDBJ databases">
        <title>Genomic Encyclopedia of Type Strains, Phase IV (KMG-V): Genome sequencing to study the core and pangenomes of soil and plant-associated prokaryotes.</title>
        <authorList>
            <person name="Whitman W."/>
        </authorList>
    </citation>
    <scope>NUCLEOTIDE SEQUENCE [LARGE SCALE GENOMIC DNA]</scope>
    <source>
        <strain evidence="2 3">M8UP30</strain>
    </source>
</reference>
<accession>A0A7Y9NRB0</accession>
<dbReference type="EMBL" id="JACCCV010000003">
    <property type="protein sequence ID" value="NYF54111.1"/>
    <property type="molecule type" value="Genomic_DNA"/>
</dbReference>
<dbReference type="Proteomes" id="UP000534186">
    <property type="component" value="Unassembled WGS sequence"/>
</dbReference>
<dbReference type="AlphaFoldDB" id="A0A7Y9NRB0"/>
<evidence type="ECO:0000313" key="2">
    <source>
        <dbReference type="EMBL" id="NYF54111.1"/>
    </source>
</evidence>
<feature type="chain" id="PRO_5031067825" description="P-type conjugative transfer protein TrbJ" evidence="1">
    <location>
        <begin position="29"/>
        <end position="301"/>
    </location>
</feature>
<keyword evidence="1" id="KW-0732">Signal</keyword>
<evidence type="ECO:0000256" key="1">
    <source>
        <dbReference type="SAM" id="SignalP"/>
    </source>
</evidence>
<proteinExistence type="predicted"/>
<comment type="caution">
    <text evidence="2">The sequence shown here is derived from an EMBL/GenBank/DDBJ whole genome shotgun (WGS) entry which is preliminary data.</text>
</comment>
<sequence>MRKEAYTARWLALAGGLLAFASAMPANAQFGGVVLDPTQSAHAVIQISNEGKALVNQATSIAQGSQANLTLSQQLIQDIQMAGTALKIYNQSITTYNTIFNNLKYFNSKQIWRTAENALMASSVQNQYGETSGLQAQLNGQGQNASTVWKLMNLAVSGTSSSFWGNQIVGASDRLSTLAHIEAMDAASTQCLAAVGAYNQSRTTNLAPNTALDTSIYDTTTATNSEVEQLNLLNVAGSQRMQEQKAQGQLQACIAAQNAVSNMDKRNAASLTINDAAYKLTQQSSNPTYAGNESTTWTTYF</sequence>
<gene>
    <name evidence="2" type="ORF">HDF12_004533</name>
</gene>
<feature type="signal peptide" evidence="1">
    <location>
        <begin position="1"/>
        <end position="28"/>
    </location>
</feature>
<evidence type="ECO:0000313" key="3">
    <source>
        <dbReference type="Proteomes" id="UP000534186"/>
    </source>
</evidence>
<name>A0A7Y9NRB0_9BACT</name>
<organism evidence="2 3">
    <name type="scientific">Tunturiibacter lichenicola</name>
    <dbReference type="NCBI Taxonomy" id="2051959"/>
    <lineage>
        <taxon>Bacteria</taxon>
        <taxon>Pseudomonadati</taxon>
        <taxon>Acidobacteriota</taxon>
        <taxon>Terriglobia</taxon>
        <taxon>Terriglobales</taxon>
        <taxon>Acidobacteriaceae</taxon>
        <taxon>Tunturiibacter</taxon>
    </lineage>
</organism>